<dbReference type="RefSeq" id="WP_381348233.1">
    <property type="nucleotide sequence ID" value="NZ_JBHMCY010000045.1"/>
</dbReference>
<feature type="active site" evidence="3">
    <location>
        <position position="157"/>
    </location>
</feature>
<dbReference type="InterPro" id="IPR033140">
    <property type="entry name" value="Lipase_GDXG_put_SER_AS"/>
</dbReference>
<evidence type="ECO:0000313" key="5">
    <source>
        <dbReference type="EMBL" id="MFB9465403.1"/>
    </source>
</evidence>
<gene>
    <name evidence="5" type="ORF">ACFF45_22475</name>
</gene>
<comment type="caution">
    <text evidence="5">The sequence shown here is derived from an EMBL/GenBank/DDBJ whole genome shotgun (WGS) entry which is preliminary data.</text>
</comment>
<proteinExistence type="inferred from homology"/>
<comment type="similarity">
    <text evidence="1">Belongs to the 'GDXG' lipolytic enzyme family.</text>
</comment>
<keyword evidence="6" id="KW-1185">Reference proteome</keyword>
<accession>A0ABV5N528</accession>
<dbReference type="Pfam" id="PF07859">
    <property type="entry name" value="Abhydrolase_3"/>
    <property type="match status" value="1"/>
</dbReference>
<dbReference type="PANTHER" id="PTHR48081:SF8">
    <property type="entry name" value="ALPHA_BETA HYDROLASE FOLD-3 DOMAIN-CONTAINING PROTEIN-RELATED"/>
    <property type="match status" value="1"/>
</dbReference>
<protein>
    <submittedName>
        <fullName evidence="5">Alpha/beta hydrolase</fullName>
    </submittedName>
</protein>
<dbReference type="InterPro" id="IPR019826">
    <property type="entry name" value="Carboxylesterase_B_AS"/>
</dbReference>
<dbReference type="PROSITE" id="PS00122">
    <property type="entry name" value="CARBOXYLESTERASE_B_1"/>
    <property type="match status" value="1"/>
</dbReference>
<dbReference type="PROSITE" id="PS01174">
    <property type="entry name" value="LIPASE_GDXG_SER"/>
    <property type="match status" value="1"/>
</dbReference>
<evidence type="ECO:0000256" key="1">
    <source>
        <dbReference type="ARBA" id="ARBA00010515"/>
    </source>
</evidence>
<dbReference type="Proteomes" id="UP001589709">
    <property type="component" value="Unassembled WGS sequence"/>
</dbReference>
<dbReference type="EMBL" id="JBHMCY010000045">
    <property type="protein sequence ID" value="MFB9465403.1"/>
    <property type="molecule type" value="Genomic_DNA"/>
</dbReference>
<evidence type="ECO:0000256" key="2">
    <source>
        <dbReference type="ARBA" id="ARBA00022801"/>
    </source>
</evidence>
<dbReference type="PANTHER" id="PTHR48081">
    <property type="entry name" value="AB HYDROLASE SUPERFAMILY PROTEIN C4A8.06C"/>
    <property type="match status" value="1"/>
</dbReference>
<organism evidence="5 6">
    <name type="scientific">Streptomyces cinereospinus</name>
    <dbReference type="NCBI Taxonomy" id="285561"/>
    <lineage>
        <taxon>Bacteria</taxon>
        <taxon>Bacillati</taxon>
        <taxon>Actinomycetota</taxon>
        <taxon>Actinomycetes</taxon>
        <taxon>Kitasatosporales</taxon>
        <taxon>Streptomycetaceae</taxon>
        <taxon>Streptomyces</taxon>
    </lineage>
</organism>
<feature type="domain" description="Alpha/beta hydrolase fold-3" evidence="4">
    <location>
        <begin position="79"/>
        <end position="285"/>
    </location>
</feature>
<dbReference type="InterPro" id="IPR029058">
    <property type="entry name" value="AB_hydrolase_fold"/>
</dbReference>
<dbReference type="InterPro" id="IPR050300">
    <property type="entry name" value="GDXG_lipolytic_enzyme"/>
</dbReference>
<dbReference type="Gene3D" id="3.40.50.1820">
    <property type="entry name" value="alpha/beta hydrolase"/>
    <property type="match status" value="1"/>
</dbReference>
<name>A0ABV5N528_9ACTN</name>
<reference evidence="5 6" key="1">
    <citation type="submission" date="2024-09" db="EMBL/GenBank/DDBJ databases">
        <authorList>
            <person name="Sun Q."/>
            <person name="Mori K."/>
        </authorList>
    </citation>
    <scope>NUCLEOTIDE SEQUENCE [LARGE SCALE GENOMIC DNA]</scope>
    <source>
        <strain evidence="5 6">JCM 6917</strain>
    </source>
</reference>
<evidence type="ECO:0000313" key="6">
    <source>
        <dbReference type="Proteomes" id="UP001589709"/>
    </source>
</evidence>
<dbReference type="InterPro" id="IPR013094">
    <property type="entry name" value="AB_hydrolase_3"/>
</dbReference>
<keyword evidence="2 5" id="KW-0378">Hydrolase</keyword>
<dbReference type="SUPFAM" id="SSF53474">
    <property type="entry name" value="alpha/beta-Hydrolases"/>
    <property type="match status" value="1"/>
</dbReference>
<dbReference type="GO" id="GO:0016787">
    <property type="term" value="F:hydrolase activity"/>
    <property type="evidence" value="ECO:0007669"/>
    <property type="project" value="UniProtKB-KW"/>
</dbReference>
<sequence>MPFDPQFQSMYDRRAAEDVQPLYTMTLEEARAADLASIRAGAGTPEPVDQVHDLTFPGPDGPLPVRVYRPAGQGPLPVLVYFFGGGWTLGSLDTGDALCRNLTNAVGCLTVAVGYRLAPEHKFPAAPQDCFAGVRWVAEHAGEFGGDPSRLAVAGDSAGGNLAAAVTLMARDAGGPDILAQLLVYPNTDCLADTPSRRENTDPLLFNDKSVRWYWDNYLATPEDGVHPLASPLRAPDHSGLPPALVITAEYDPLRDEGESYAQRLRESGVPVESTRYAGTAHGFYTMSGTLDVAGRAMEQSAAYLRSAFADAATKD</sequence>
<evidence type="ECO:0000259" key="4">
    <source>
        <dbReference type="Pfam" id="PF07859"/>
    </source>
</evidence>
<evidence type="ECO:0000256" key="3">
    <source>
        <dbReference type="PROSITE-ProRule" id="PRU10038"/>
    </source>
</evidence>